<dbReference type="EMBL" id="FOYX01000003">
    <property type="protein sequence ID" value="SFR82797.1"/>
    <property type="molecule type" value="Genomic_DNA"/>
</dbReference>
<reference evidence="3" key="1">
    <citation type="submission" date="2016-10" db="EMBL/GenBank/DDBJ databases">
        <authorList>
            <person name="Varghese N."/>
            <person name="Submissions S."/>
        </authorList>
    </citation>
    <scope>NUCLEOTIDE SEQUENCE [LARGE SCALE GENOMIC DNA]</scope>
    <source>
        <strain evidence="3">DSM 19891</strain>
    </source>
</reference>
<dbReference type="STRING" id="440514.SAMN04488010_3081"/>
<keyword evidence="1" id="KW-0472">Membrane</keyword>
<evidence type="ECO:0000256" key="1">
    <source>
        <dbReference type="SAM" id="Phobius"/>
    </source>
</evidence>
<keyword evidence="1" id="KW-1133">Transmembrane helix</keyword>
<keyword evidence="1" id="KW-0812">Transmembrane</keyword>
<gene>
    <name evidence="2" type="ORF">SAMN04488010_3081</name>
</gene>
<evidence type="ECO:0000313" key="3">
    <source>
        <dbReference type="Proteomes" id="UP000199462"/>
    </source>
</evidence>
<keyword evidence="3" id="KW-1185">Reference proteome</keyword>
<feature type="transmembrane region" description="Helical" evidence="1">
    <location>
        <begin position="94"/>
        <end position="111"/>
    </location>
</feature>
<evidence type="ECO:0000313" key="2">
    <source>
        <dbReference type="EMBL" id="SFR82797.1"/>
    </source>
</evidence>
<organism evidence="2 3">
    <name type="scientific">Maribacter stanieri</name>
    <dbReference type="NCBI Taxonomy" id="440514"/>
    <lineage>
        <taxon>Bacteria</taxon>
        <taxon>Pseudomonadati</taxon>
        <taxon>Bacteroidota</taxon>
        <taxon>Flavobacteriia</taxon>
        <taxon>Flavobacteriales</taxon>
        <taxon>Flavobacteriaceae</taxon>
        <taxon>Maribacter</taxon>
    </lineage>
</organism>
<accession>A0A1I6JV13</accession>
<dbReference type="RefSeq" id="WP_091904205.1">
    <property type="nucleotide sequence ID" value="NZ_FOYX01000003.1"/>
</dbReference>
<sequence length="159" mass="19218">MEKFLDPILLKEEFIFNGTIDELNEKIHLNNDKKFRTKWSEYNRFEFFAKWSLGTLIFRGFPTAVDGIKGFAELTRKGEYKTHVLLKTKVRIEFYFFLIILTTMCVAGLATQSDFPIYLLLLIPFGLLWFWFIYRVQEKMLFRKLRKYLNEEKTHYNKT</sequence>
<feature type="transmembrane region" description="Helical" evidence="1">
    <location>
        <begin position="117"/>
        <end position="136"/>
    </location>
</feature>
<dbReference type="AlphaFoldDB" id="A0A1I6JV13"/>
<protein>
    <submittedName>
        <fullName evidence="2">Uncharacterized protein</fullName>
    </submittedName>
</protein>
<proteinExistence type="predicted"/>
<name>A0A1I6JV13_9FLAO</name>
<dbReference type="Proteomes" id="UP000199462">
    <property type="component" value="Unassembled WGS sequence"/>
</dbReference>